<reference evidence="2" key="1">
    <citation type="submission" date="2022-05" db="EMBL/GenBank/DDBJ databases">
        <authorList>
            <person name="Jo J.-H."/>
            <person name="Im W.-T."/>
        </authorList>
    </citation>
    <scope>NUCLEOTIDE SEQUENCE</scope>
    <source>
        <strain evidence="2">RG327</strain>
    </source>
</reference>
<dbReference type="Proteomes" id="UP001165343">
    <property type="component" value="Unassembled WGS sequence"/>
</dbReference>
<dbReference type="InterPro" id="IPR011050">
    <property type="entry name" value="Pectin_lyase_fold/virulence"/>
</dbReference>
<evidence type="ECO:0000313" key="2">
    <source>
        <dbReference type="EMBL" id="MCL6679921.1"/>
    </source>
</evidence>
<dbReference type="GO" id="GO:0016787">
    <property type="term" value="F:hydrolase activity"/>
    <property type="evidence" value="ECO:0007669"/>
    <property type="project" value="UniProtKB-KW"/>
</dbReference>
<proteinExistence type="predicted"/>
<dbReference type="EMBL" id="JAMGBC010000001">
    <property type="protein sequence ID" value="MCL6679921.1"/>
    <property type="molecule type" value="Genomic_DNA"/>
</dbReference>
<dbReference type="Pfam" id="PF12708">
    <property type="entry name" value="Pect-lyase_RHGA_epim"/>
    <property type="match status" value="1"/>
</dbReference>
<dbReference type="InterPro" id="IPR024535">
    <property type="entry name" value="RHGA/B-epi-like_pectate_lyase"/>
</dbReference>
<dbReference type="InterPro" id="IPR012334">
    <property type="entry name" value="Pectin_lyas_fold"/>
</dbReference>
<evidence type="ECO:0000313" key="3">
    <source>
        <dbReference type="Proteomes" id="UP001165343"/>
    </source>
</evidence>
<gene>
    <name evidence="2" type="ORF">LZ519_11435</name>
</gene>
<keyword evidence="2" id="KW-0378">Hydrolase</keyword>
<feature type="domain" description="Rhamnogalacturonase A/B/Epimerase-like pectate lyase" evidence="1">
    <location>
        <begin position="135"/>
        <end position="209"/>
    </location>
</feature>
<sequence>MADSFQPKFADLVRNFTTTTGTGNLVLSDVPPGFTSFASALSAGDNFYYSVVSLDRSAESEVGRGTLQADGSISRDPIGGVLTDFSNGTKSVALVTAAEWYQSAATVSDVSAATSFSAASTGLAARPIADKAGDIISVKDFAAVGDGAADDTPAIVAAFVHGCMTGTPIFVPRGTYLINPQALDMFTVGAASFVMFGEGASSVIKIKDGAIQADGKRMFFLRPTSPMDVIEFRDLLLDHNARGSPVPEDPWAYEQSHTFAITPNAAVKMIRFHNVVIKDPAADGISFASAVEDRCSYFVVDNCAVIDRTRLRSDIQFGTFPKNAVITGFAGDVIEAEPVSGSTTSKRVQISNSNVNRLDFGSNAADWKNGLVELHLDNVTVPEKAHFAGVMLRASNCVFGIAADVNFNRWQVLQPGSQVSGSLFLHKYNAATNSVGSLTPWTSTTYSSTTSLRLVGCESRIDSSDPAIAPVGPAILGTAGVPLANLDNTSLDVVNHKFDSRFQVSITADRCGRVRLLDNDYGGRAYAIRYQSGAAYAVDVSVWGGDFRRVSGASVGTAADATVDQSSGVGYLRLAGDQVGVKTPWVNISGGLLSGSNKQVYSSRRMTMTALPVSGILGDIVELQEPAAGAVDSWRCTVPGPQATWKARTSLAA</sequence>
<accession>A0ABT0RI42</accession>
<keyword evidence="3" id="KW-1185">Reference proteome</keyword>
<dbReference type="Gene3D" id="2.160.20.10">
    <property type="entry name" value="Single-stranded right-handed beta-helix, Pectin lyase-like"/>
    <property type="match status" value="1"/>
</dbReference>
<dbReference type="RefSeq" id="WP_249868794.1">
    <property type="nucleotide sequence ID" value="NZ_JAMGBC010000001.1"/>
</dbReference>
<organism evidence="2 3">
    <name type="scientific">Sphingomonas anseongensis</name>
    <dbReference type="NCBI Taxonomy" id="2908207"/>
    <lineage>
        <taxon>Bacteria</taxon>
        <taxon>Pseudomonadati</taxon>
        <taxon>Pseudomonadota</taxon>
        <taxon>Alphaproteobacteria</taxon>
        <taxon>Sphingomonadales</taxon>
        <taxon>Sphingomonadaceae</taxon>
        <taxon>Sphingomonas</taxon>
    </lineage>
</organism>
<comment type="caution">
    <text evidence="2">The sequence shown here is derived from an EMBL/GenBank/DDBJ whole genome shotgun (WGS) entry which is preliminary data.</text>
</comment>
<dbReference type="SUPFAM" id="SSF51126">
    <property type="entry name" value="Pectin lyase-like"/>
    <property type="match status" value="1"/>
</dbReference>
<protein>
    <submittedName>
        <fullName evidence="2">Glycoside hydrolase family 55 protein</fullName>
    </submittedName>
</protein>
<evidence type="ECO:0000259" key="1">
    <source>
        <dbReference type="Pfam" id="PF12708"/>
    </source>
</evidence>
<name>A0ABT0RI42_9SPHN</name>